<name>A0AAE1DQ42_9GAST</name>
<dbReference type="EMBL" id="JAWDGP010002890">
    <property type="protein sequence ID" value="KAK3778951.1"/>
    <property type="molecule type" value="Genomic_DNA"/>
</dbReference>
<comment type="caution">
    <text evidence="1">The sequence shown here is derived from an EMBL/GenBank/DDBJ whole genome shotgun (WGS) entry which is preliminary data.</text>
</comment>
<evidence type="ECO:0000313" key="2">
    <source>
        <dbReference type="Proteomes" id="UP001283361"/>
    </source>
</evidence>
<gene>
    <name evidence="1" type="ORF">RRG08_034214</name>
</gene>
<dbReference type="AlphaFoldDB" id="A0AAE1DQ42"/>
<sequence>MRPQLSFKGCIVRLESIDVDAGQKLTLVVGTKQCTVLEGVGHRHLGSVAWAEIRRVPFSKSVERVTRKPAVPNLKSD</sequence>
<protein>
    <submittedName>
        <fullName evidence="1">Uncharacterized protein</fullName>
    </submittedName>
</protein>
<keyword evidence="2" id="KW-1185">Reference proteome</keyword>
<organism evidence="1 2">
    <name type="scientific">Elysia crispata</name>
    <name type="common">lettuce slug</name>
    <dbReference type="NCBI Taxonomy" id="231223"/>
    <lineage>
        <taxon>Eukaryota</taxon>
        <taxon>Metazoa</taxon>
        <taxon>Spiralia</taxon>
        <taxon>Lophotrochozoa</taxon>
        <taxon>Mollusca</taxon>
        <taxon>Gastropoda</taxon>
        <taxon>Heterobranchia</taxon>
        <taxon>Euthyneura</taxon>
        <taxon>Panpulmonata</taxon>
        <taxon>Sacoglossa</taxon>
        <taxon>Placobranchoidea</taxon>
        <taxon>Plakobranchidae</taxon>
        <taxon>Elysia</taxon>
    </lineage>
</organism>
<proteinExistence type="predicted"/>
<evidence type="ECO:0000313" key="1">
    <source>
        <dbReference type="EMBL" id="KAK3778951.1"/>
    </source>
</evidence>
<accession>A0AAE1DQ42</accession>
<dbReference type="Proteomes" id="UP001283361">
    <property type="component" value="Unassembled WGS sequence"/>
</dbReference>
<reference evidence="1" key="1">
    <citation type="journal article" date="2023" name="G3 (Bethesda)">
        <title>A reference genome for the long-term kleptoplast-retaining sea slug Elysia crispata morphotype clarki.</title>
        <authorList>
            <person name="Eastman K.E."/>
            <person name="Pendleton A.L."/>
            <person name="Shaikh M.A."/>
            <person name="Suttiyut T."/>
            <person name="Ogas R."/>
            <person name="Tomko P."/>
            <person name="Gavelis G."/>
            <person name="Widhalm J.R."/>
            <person name="Wisecaver J.H."/>
        </authorList>
    </citation>
    <scope>NUCLEOTIDE SEQUENCE</scope>
    <source>
        <strain evidence="1">ECLA1</strain>
    </source>
</reference>